<keyword evidence="9" id="KW-0653">Protein transport</keyword>
<reference evidence="14 15" key="1">
    <citation type="journal article" date="2014" name="ISME J.">
        <title>Adaptation of an abundant Roseobacter RCA organism to pelagic systems revealed by genomic and transcriptomic analyses.</title>
        <authorList>
            <person name="Voget S."/>
            <person name="Wemheuer B."/>
            <person name="Brinkhoff T."/>
            <person name="Vollmers J."/>
            <person name="Dietrich S."/>
            <person name="Giebel H.A."/>
            <person name="Beardsley C."/>
            <person name="Sardemann C."/>
            <person name="Bakenhus I."/>
            <person name="Billerbeck S."/>
            <person name="Daniel R."/>
            <person name="Simon M."/>
        </authorList>
    </citation>
    <scope>NUCLEOTIDE SEQUENCE [LARGE SCALE GENOMIC DNA]</scope>
    <source>
        <strain evidence="14 15">RCA23</strain>
    </source>
</reference>
<evidence type="ECO:0000256" key="12">
    <source>
        <dbReference type="ARBA" id="ARBA00023136"/>
    </source>
</evidence>
<keyword evidence="6" id="KW-0813">Transport</keyword>
<dbReference type="SMART" id="SM01323">
    <property type="entry name" value="YajC"/>
    <property type="match status" value="1"/>
</dbReference>
<proteinExistence type="inferred from homology"/>
<evidence type="ECO:0000256" key="5">
    <source>
        <dbReference type="ARBA" id="ARBA00014962"/>
    </source>
</evidence>
<organism evidence="14 15">
    <name type="scientific">Planktomarina temperata RCA23</name>
    <dbReference type="NCBI Taxonomy" id="666509"/>
    <lineage>
        <taxon>Bacteria</taxon>
        <taxon>Pseudomonadati</taxon>
        <taxon>Pseudomonadota</taxon>
        <taxon>Alphaproteobacteria</taxon>
        <taxon>Rhodobacterales</taxon>
        <taxon>Paracoccaceae</taxon>
        <taxon>Planktomarina</taxon>
    </lineage>
</organism>
<evidence type="ECO:0000256" key="2">
    <source>
        <dbReference type="ARBA" id="ARBA00004162"/>
    </source>
</evidence>
<keyword evidence="11" id="KW-0811">Translocation</keyword>
<dbReference type="GO" id="GO:0005886">
    <property type="term" value="C:plasma membrane"/>
    <property type="evidence" value="ECO:0007669"/>
    <property type="project" value="UniProtKB-SubCell"/>
</dbReference>
<dbReference type="PANTHER" id="PTHR33909:SF1">
    <property type="entry name" value="SEC TRANSLOCON ACCESSORY COMPLEX SUBUNIT YAJC"/>
    <property type="match status" value="1"/>
</dbReference>
<evidence type="ECO:0000256" key="4">
    <source>
        <dbReference type="ARBA" id="ARBA00011718"/>
    </source>
</evidence>
<evidence type="ECO:0000313" key="14">
    <source>
        <dbReference type="EMBL" id="AII87368.1"/>
    </source>
</evidence>
<protein>
    <recommendedName>
        <fullName evidence="5">Sec translocon accessory complex subunit YajC</fullName>
    </recommendedName>
</protein>
<evidence type="ECO:0000256" key="10">
    <source>
        <dbReference type="ARBA" id="ARBA00022989"/>
    </source>
</evidence>
<dbReference type="Pfam" id="PF02699">
    <property type="entry name" value="YajC"/>
    <property type="match status" value="1"/>
</dbReference>
<dbReference type="Proteomes" id="UP000028680">
    <property type="component" value="Chromosome"/>
</dbReference>
<comment type="similarity">
    <text evidence="3">Belongs to the YajC family.</text>
</comment>
<evidence type="ECO:0000256" key="1">
    <source>
        <dbReference type="ARBA" id="ARBA00002061"/>
    </source>
</evidence>
<evidence type="ECO:0000256" key="9">
    <source>
        <dbReference type="ARBA" id="ARBA00022927"/>
    </source>
</evidence>
<accession>A0AAN0RJI8</accession>
<dbReference type="NCBIfam" id="TIGR00739">
    <property type="entry name" value="yajC"/>
    <property type="match status" value="1"/>
</dbReference>
<name>A0AAN0RJI8_9RHOB</name>
<dbReference type="AlphaFoldDB" id="A0AAN0RJI8"/>
<dbReference type="PRINTS" id="PR01853">
    <property type="entry name" value="YAJCTRNLCASE"/>
</dbReference>
<dbReference type="RefSeq" id="WP_044050096.1">
    <property type="nucleotide sequence ID" value="NZ_CP003984.1"/>
</dbReference>
<evidence type="ECO:0000256" key="3">
    <source>
        <dbReference type="ARBA" id="ARBA00006742"/>
    </source>
</evidence>
<evidence type="ECO:0000256" key="13">
    <source>
        <dbReference type="SAM" id="Phobius"/>
    </source>
</evidence>
<sequence>MDTLSTFMFPMLIIGIFYLLVFRPQQKKMKEHQSMVNNLAKGDEVVTAGGLIGKVTKVKADSNEIEVELAKDIRVNVVQATIADVRSKPKPAS</sequence>
<comment type="subunit">
    <text evidence="4">Part of the SecDF-YidC-YajC translocase complex. The SecDF-YidC-YajC translocase forms a supercomplex with SecYEG, called the holo-translocon (HTL).</text>
</comment>
<dbReference type="KEGG" id="ptp:RCA23_c18370"/>
<dbReference type="GO" id="GO:0015031">
    <property type="term" value="P:protein transport"/>
    <property type="evidence" value="ECO:0007669"/>
    <property type="project" value="UniProtKB-KW"/>
</dbReference>
<keyword evidence="10 13" id="KW-1133">Transmembrane helix</keyword>
<comment type="subcellular location">
    <subcellularLocation>
        <location evidence="2">Cell membrane</location>
        <topology evidence="2">Single-pass membrane protein</topology>
    </subcellularLocation>
</comment>
<dbReference type="InterPro" id="IPR003849">
    <property type="entry name" value="Preprotein_translocase_YajC"/>
</dbReference>
<evidence type="ECO:0000313" key="15">
    <source>
        <dbReference type="Proteomes" id="UP000028680"/>
    </source>
</evidence>
<evidence type="ECO:0000256" key="11">
    <source>
        <dbReference type="ARBA" id="ARBA00023010"/>
    </source>
</evidence>
<evidence type="ECO:0000256" key="8">
    <source>
        <dbReference type="ARBA" id="ARBA00022692"/>
    </source>
</evidence>
<keyword evidence="12 13" id="KW-0472">Membrane</keyword>
<keyword evidence="8 13" id="KW-0812">Transmembrane</keyword>
<evidence type="ECO:0000256" key="7">
    <source>
        <dbReference type="ARBA" id="ARBA00022475"/>
    </source>
</evidence>
<evidence type="ECO:0000256" key="6">
    <source>
        <dbReference type="ARBA" id="ARBA00022448"/>
    </source>
</evidence>
<gene>
    <name evidence="14" type="ORF">RCA23_c18370</name>
</gene>
<dbReference type="PANTHER" id="PTHR33909">
    <property type="entry name" value="SEC TRANSLOCON ACCESSORY COMPLEX SUBUNIT YAJC"/>
    <property type="match status" value="1"/>
</dbReference>
<keyword evidence="7" id="KW-1003">Cell membrane</keyword>
<comment type="function">
    <text evidence="1">The SecYEG-SecDF-YajC-YidC holo-translocon (HTL) protein secretase/insertase is a supercomplex required for protein secretion, insertion of proteins into membranes, and assembly of membrane protein complexes. While the SecYEG complex is essential for assembly of a number of proteins and complexes, the SecDF-YajC-YidC subcomplex facilitates these functions.</text>
</comment>
<keyword evidence="15" id="KW-1185">Reference proteome</keyword>
<feature type="transmembrane region" description="Helical" evidence="13">
    <location>
        <begin position="6"/>
        <end position="22"/>
    </location>
</feature>
<dbReference type="EMBL" id="CP003984">
    <property type="protein sequence ID" value="AII87368.1"/>
    <property type="molecule type" value="Genomic_DNA"/>
</dbReference>